<dbReference type="Proteomes" id="UP001608902">
    <property type="component" value="Unassembled WGS sequence"/>
</dbReference>
<organism evidence="1 2">
    <name type="scientific">Gnathostoma spinigerum</name>
    <dbReference type="NCBI Taxonomy" id="75299"/>
    <lineage>
        <taxon>Eukaryota</taxon>
        <taxon>Metazoa</taxon>
        <taxon>Ecdysozoa</taxon>
        <taxon>Nematoda</taxon>
        <taxon>Chromadorea</taxon>
        <taxon>Rhabditida</taxon>
        <taxon>Spirurina</taxon>
        <taxon>Gnathostomatomorpha</taxon>
        <taxon>Gnathostomatoidea</taxon>
        <taxon>Gnathostomatidae</taxon>
        <taxon>Gnathostoma</taxon>
    </lineage>
</organism>
<name>A0ABD6E3W2_9BILA</name>
<proteinExistence type="predicted"/>
<dbReference type="AlphaFoldDB" id="A0ABD6E3W2"/>
<accession>A0ABD6E3W2</accession>
<sequence>MTTDELKLIELKKDPQPFVRRSGSKEGGLEMSIAAIVRCVLINCQSAGNKLKLLDVLARAAMKVSQLQCFI</sequence>
<keyword evidence="2" id="KW-1185">Reference proteome</keyword>
<dbReference type="EMBL" id="JBGFUD010000075">
    <property type="protein sequence ID" value="MFH4973572.1"/>
    <property type="molecule type" value="Genomic_DNA"/>
</dbReference>
<evidence type="ECO:0000313" key="2">
    <source>
        <dbReference type="Proteomes" id="UP001608902"/>
    </source>
</evidence>
<evidence type="ECO:0000313" key="1">
    <source>
        <dbReference type="EMBL" id="MFH4973572.1"/>
    </source>
</evidence>
<protein>
    <submittedName>
        <fullName evidence="1">Uncharacterized protein</fullName>
    </submittedName>
</protein>
<gene>
    <name evidence="1" type="ORF">AB6A40_000281</name>
</gene>
<reference evidence="1 2" key="1">
    <citation type="submission" date="2024-08" db="EMBL/GenBank/DDBJ databases">
        <title>Gnathostoma spinigerum genome.</title>
        <authorList>
            <person name="Gonzalez-Bertolin B."/>
            <person name="Monzon S."/>
            <person name="Zaballos A."/>
            <person name="Jimenez P."/>
            <person name="Dekumyoy P."/>
            <person name="Varona S."/>
            <person name="Cuesta I."/>
            <person name="Sumanam S."/>
            <person name="Adisakwattana P."/>
            <person name="Gasser R.B."/>
            <person name="Hernandez-Gonzalez A."/>
            <person name="Young N.D."/>
            <person name="Perteguer M.J."/>
        </authorList>
    </citation>
    <scope>NUCLEOTIDE SEQUENCE [LARGE SCALE GENOMIC DNA]</scope>
    <source>
        <strain evidence="1">AL3</strain>
        <tissue evidence="1">Liver</tissue>
    </source>
</reference>
<comment type="caution">
    <text evidence="1">The sequence shown here is derived from an EMBL/GenBank/DDBJ whole genome shotgun (WGS) entry which is preliminary data.</text>
</comment>